<dbReference type="Proteomes" id="UP000596742">
    <property type="component" value="Unassembled WGS sequence"/>
</dbReference>
<keyword evidence="6" id="KW-1185">Reference proteome</keyword>
<gene>
    <name evidence="5" type="ORF">MGAL_10B050091</name>
</gene>
<keyword evidence="1" id="KW-1015">Disulfide bond</keyword>
<dbReference type="PROSITE" id="PS00514">
    <property type="entry name" value="FIBRINOGEN_C_1"/>
    <property type="match status" value="1"/>
</dbReference>
<dbReference type="SMART" id="SM00186">
    <property type="entry name" value="FBG"/>
    <property type="match status" value="1"/>
</dbReference>
<keyword evidence="2" id="KW-0768">Sushi</keyword>
<comment type="caution">
    <text evidence="5">The sequence shown here is derived from an EMBL/GenBank/DDBJ whole genome shotgun (WGS) entry which is preliminary data.</text>
</comment>
<dbReference type="AlphaFoldDB" id="A0A8B6E5F3"/>
<evidence type="ECO:0000256" key="1">
    <source>
        <dbReference type="ARBA" id="ARBA00023157"/>
    </source>
</evidence>
<dbReference type="InterPro" id="IPR014716">
    <property type="entry name" value="Fibrinogen_a/b/g_C_1"/>
</dbReference>
<evidence type="ECO:0000313" key="5">
    <source>
        <dbReference type="EMBL" id="VDI29385.1"/>
    </source>
</evidence>
<feature type="domain" description="Sushi" evidence="3">
    <location>
        <begin position="132"/>
        <end position="192"/>
    </location>
</feature>
<comment type="caution">
    <text evidence="2">Lacks conserved residue(s) required for the propagation of feature annotation.</text>
</comment>
<protein>
    <recommendedName>
        <fullName evidence="7">Fibrinogen C-terminal domain-containing protein</fullName>
    </recommendedName>
</protein>
<sequence length="354" mass="40491">MLNKCLSVEFCDQNDIECKHPDNIYGIRYLHHDRIQQTNILRRLQQLSLIECVTKCFMISGCVAVNYDKDRKICDVLDELDVGENLRVEAGSIFAKNSIWSKTLAGSCADYTCFAGDKCVELETGGIRSAYVYCKDPVQEAYNATCIETFGLYKNLKAGNQFKCKAGFLMIGRPFLICNENGEWNKMFYCRDMDILPRDCSDIPYGSGSGIYTISLEDQHFDVYCDMDTAGFGWTVFQTRIDGTINFYRGWSDYEVGFGNLKSEFWLGDSLMSSHQNHNGMMFSTTDKDNDRDTSGNCANKFKGAWWYNVCHKANLNGAYLGGRISSFANGIIWYTWKGYYYSLKSTKMMIKRY</sequence>
<dbReference type="PROSITE" id="PS50923">
    <property type="entry name" value="SUSHI"/>
    <property type="match status" value="1"/>
</dbReference>
<feature type="domain" description="Fibrinogen C-terminal" evidence="4">
    <location>
        <begin position="191"/>
        <end position="354"/>
    </location>
</feature>
<dbReference type="SUPFAM" id="SSF56496">
    <property type="entry name" value="Fibrinogen C-terminal domain-like"/>
    <property type="match status" value="1"/>
</dbReference>
<dbReference type="GO" id="GO:0005615">
    <property type="term" value="C:extracellular space"/>
    <property type="evidence" value="ECO:0007669"/>
    <property type="project" value="TreeGrafter"/>
</dbReference>
<evidence type="ECO:0000256" key="2">
    <source>
        <dbReference type="PROSITE-ProRule" id="PRU00302"/>
    </source>
</evidence>
<evidence type="ECO:0000259" key="4">
    <source>
        <dbReference type="PROSITE" id="PS51406"/>
    </source>
</evidence>
<reference evidence="5" key="1">
    <citation type="submission" date="2018-11" db="EMBL/GenBank/DDBJ databases">
        <authorList>
            <person name="Alioto T."/>
            <person name="Alioto T."/>
        </authorList>
    </citation>
    <scope>NUCLEOTIDE SEQUENCE</scope>
</reference>
<dbReference type="Pfam" id="PF00147">
    <property type="entry name" value="Fibrinogen_C"/>
    <property type="match status" value="1"/>
</dbReference>
<dbReference type="InterPro" id="IPR000436">
    <property type="entry name" value="Sushi_SCR_CCP_dom"/>
</dbReference>
<dbReference type="InterPro" id="IPR002181">
    <property type="entry name" value="Fibrinogen_a/b/g_C_dom"/>
</dbReference>
<dbReference type="CDD" id="cd00033">
    <property type="entry name" value="CCP"/>
    <property type="match status" value="1"/>
</dbReference>
<accession>A0A8B6E5F3</accession>
<dbReference type="InterPro" id="IPR036056">
    <property type="entry name" value="Fibrinogen-like_C"/>
</dbReference>
<evidence type="ECO:0000259" key="3">
    <source>
        <dbReference type="PROSITE" id="PS50923"/>
    </source>
</evidence>
<dbReference type="InterPro" id="IPR050373">
    <property type="entry name" value="Fibrinogen_C-term_domain"/>
</dbReference>
<dbReference type="InterPro" id="IPR020837">
    <property type="entry name" value="Fibrinogen_CS"/>
</dbReference>
<dbReference type="SUPFAM" id="SSF57535">
    <property type="entry name" value="Complement control module/SCR domain"/>
    <property type="match status" value="1"/>
</dbReference>
<dbReference type="OrthoDB" id="6058394at2759"/>
<dbReference type="EMBL" id="UYJE01004592">
    <property type="protein sequence ID" value="VDI29385.1"/>
    <property type="molecule type" value="Genomic_DNA"/>
</dbReference>
<dbReference type="NCBIfam" id="NF040941">
    <property type="entry name" value="GGGWT_bact"/>
    <property type="match status" value="1"/>
</dbReference>
<organism evidence="5 6">
    <name type="scientific">Mytilus galloprovincialis</name>
    <name type="common">Mediterranean mussel</name>
    <dbReference type="NCBI Taxonomy" id="29158"/>
    <lineage>
        <taxon>Eukaryota</taxon>
        <taxon>Metazoa</taxon>
        <taxon>Spiralia</taxon>
        <taxon>Lophotrochozoa</taxon>
        <taxon>Mollusca</taxon>
        <taxon>Bivalvia</taxon>
        <taxon>Autobranchia</taxon>
        <taxon>Pteriomorphia</taxon>
        <taxon>Mytilida</taxon>
        <taxon>Mytiloidea</taxon>
        <taxon>Mytilidae</taxon>
        <taxon>Mytilinae</taxon>
        <taxon>Mytilus</taxon>
    </lineage>
</organism>
<dbReference type="Gene3D" id="3.90.215.10">
    <property type="entry name" value="Gamma Fibrinogen, chain A, domain 1"/>
    <property type="match status" value="2"/>
</dbReference>
<evidence type="ECO:0008006" key="7">
    <source>
        <dbReference type="Google" id="ProtNLM"/>
    </source>
</evidence>
<dbReference type="InterPro" id="IPR035976">
    <property type="entry name" value="Sushi/SCR/CCP_sf"/>
</dbReference>
<dbReference type="PANTHER" id="PTHR19143">
    <property type="entry name" value="FIBRINOGEN/TENASCIN/ANGIOPOEITIN"/>
    <property type="match status" value="1"/>
</dbReference>
<name>A0A8B6E5F3_MYTGA</name>
<proteinExistence type="predicted"/>
<evidence type="ECO:0000313" key="6">
    <source>
        <dbReference type="Proteomes" id="UP000596742"/>
    </source>
</evidence>
<dbReference type="PROSITE" id="PS51406">
    <property type="entry name" value="FIBRINOGEN_C_2"/>
    <property type="match status" value="1"/>
</dbReference>